<dbReference type="Proteomes" id="UP000251960">
    <property type="component" value="Chromosome 4"/>
</dbReference>
<dbReference type="GO" id="GO:0009451">
    <property type="term" value="P:RNA modification"/>
    <property type="evidence" value="ECO:0007669"/>
    <property type="project" value="InterPro"/>
</dbReference>
<feature type="repeat" description="PPR" evidence="3">
    <location>
        <begin position="160"/>
        <end position="194"/>
    </location>
</feature>
<dbReference type="EMBL" id="NCVQ01000005">
    <property type="protein sequence ID" value="PWZ27151.1"/>
    <property type="molecule type" value="Genomic_DNA"/>
</dbReference>
<dbReference type="ExpressionAtlas" id="A0A3L6F4B3">
    <property type="expression patterns" value="baseline and differential"/>
</dbReference>
<dbReference type="PANTHER" id="PTHR47926">
    <property type="entry name" value="PENTATRICOPEPTIDE REPEAT-CONTAINING PROTEIN"/>
    <property type="match status" value="1"/>
</dbReference>
<dbReference type="SUPFAM" id="SSF56019">
    <property type="entry name" value="The spindle assembly checkpoint protein mad2"/>
    <property type="match status" value="1"/>
</dbReference>
<dbReference type="InterPro" id="IPR002885">
    <property type="entry name" value="PPR_rpt"/>
</dbReference>
<proteinExistence type="predicted"/>
<evidence type="ECO:0000259" key="4">
    <source>
        <dbReference type="PROSITE" id="PS50815"/>
    </source>
</evidence>
<keyword evidence="2" id="KW-0809">Transit peptide</keyword>
<dbReference type="Pfam" id="PF02301">
    <property type="entry name" value="HORMA"/>
    <property type="match status" value="1"/>
</dbReference>
<evidence type="ECO:0000313" key="6">
    <source>
        <dbReference type="Proteomes" id="UP000251960"/>
    </source>
</evidence>
<dbReference type="InterPro" id="IPR046960">
    <property type="entry name" value="PPR_At4g14850-like_plant"/>
</dbReference>
<comment type="caution">
    <text evidence="5">The sequence shown here is derived from an EMBL/GenBank/DDBJ whole genome shotgun (WGS) entry which is preliminary data.</text>
</comment>
<name>A0A3L6F4B3_MAIZE</name>
<dbReference type="FunFam" id="1.25.40.10:FF:000073">
    <property type="entry name" value="Pentatricopeptide repeat-containing protein chloroplastic"/>
    <property type="match status" value="1"/>
</dbReference>
<evidence type="ECO:0000256" key="3">
    <source>
        <dbReference type="PROSITE-ProRule" id="PRU00708"/>
    </source>
</evidence>
<dbReference type="Gene3D" id="3.30.900.10">
    <property type="entry name" value="HORMA domain"/>
    <property type="match status" value="1"/>
</dbReference>
<dbReference type="InterPro" id="IPR036570">
    <property type="entry name" value="HORMA_dom_sf"/>
</dbReference>
<dbReference type="PROSITE" id="PS50815">
    <property type="entry name" value="HORMA"/>
    <property type="match status" value="1"/>
</dbReference>
<sequence>MGAPSQIFVGKSKAFCIAKSSFPEHKYALSILIPRLSHCHIPLLLSQSIVSGLLLKLPLVHSVLRSLSLGPFPSQSLDLLALLRHSGCMTLDSYSLNIAFYATARLPSVSVGAQLHSLSVKLGLVSDTFVLNSLINMYSSCSYPTTARQVLDSAPQGACDTVSWNTIISGYLRCGMPNKALQAFGQMVKEPVRLDDVTLLNALVASAKAGKAKVGRLCHSLVVVNGAGINCYMGSSLISMYAKCGLVEDARKVFHGMHERNVVCWTSMISGYTQLGKFKEAVNLFRDMQITGMKADDGTIATVVSSCAQMGALDLGRYVHAYCDVHGLGKELSVKNSLIDMYSKCGDITKAHEIFCGLTKRDVFSWTAMIMGFTVNGLCNEALDLFAQMEGEGKVMPNEVTFLGVLTSCSHGGLVEQGFHHFQRMSMVYNLAPRIEHYGCMVDLLGRAKLLTEAEQFINGMPIAPDVVVWRSLLFACRACGEVGLAEFVAERILELEPKKCAGHVLLSNVYAATSRWVDVNKLRTSMDSSRMSQIAQVVVEFLEVAISCIVFLKGFYPPRAFERRRYMNVVVQKALHPELTSYIHSVTFGLLPFIQKGLVERVVVIFYDKGHVPTEKFVFKLAVNQSYRSKLEEANLEFALRAFLIKLTVAEPVTRPLPPDGSWEVTAYFRSLPGDGDREAQLWIPTDAELWMQPPQITPIKSVSCDPLTMQLYLEHPSVTEPKEPPA</sequence>
<organism evidence="5 6">
    <name type="scientific">Zea mays</name>
    <name type="common">Maize</name>
    <dbReference type="NCBI Taxonomy" id="4577"/>
    <lineage>
        <taxon>Eukaryota</taxon>
        <taxon>Viridiplantae</taxon>
        <taxon>Streptophyta</taxon>
        <taxon>Embryophyta</taxon>
        <taxon>Tracheophyta</taxon>
        <taxon>Spermatophyta</taxon>
        <taxon>Magnoliopsida</taxon>
        <taxon>Liliopsida</taxon>
        <taxon>Poales</taxon>
        <taxon>Poaceae</taxon>
        <taxon>PACMAD clade</taxon>
        <taxon>Panicoideae</taxon>
        <taxon>Andropogonodae</taxon>
        <taxon>Andropogoneae</taxon>
        <taxon>Tripsacinae</taxon>
        <taxon>Zea</taxon>
    </lineage>
</organism>
<dbReference type="Pfam" id="PF20431">
    <property type="entry name" value="E_motif"/>
    <property type="match status" value="1"/>
</dbReference>
<dbReference type="InterPro" id="IPR003511">
    <property type="entry name" value="HORMA_dom"/>
</dbReference>
<keyword evidence="1" id="KW-0677">Repeat</keyword>
<dbReference type="Pfam" id="PF01535">
    <property type="entry name" value="PPR"/>
    <property type="match status" value="2"/>
</dbReference>
<dbReference type="GO" id="GO:0003723">
    <property type="term" value="F:RNA binding"/>
    <property type="evidence" value="ECO:0007669"/>
    <property type="project" value="InterPro"/>
</dbReference>
<dbReference type="PANTHER" id="PTHR47926:SF345">
    <property type="entry name" value="(WILD MALAYSIAN BANANA) HYPOTHETICAL PROTEIN"/>
    <property type="match status" value="1"/>
</dbReference>
<feature type="domain" description="HORMA" evidence="4">
    <location>
        <begin position="533"/>
        <end position="715"/>
    </location>
</feature>
<dbReference type="PROSITE" id="PS51375">
    <property type="entry name" value="PPR"/>
    <property type="match status" value="3"/>
</dbReference>
<evidence type="ECO:0000313" key="5">
    <source>
        <dbReference type="EMBL" id="PWZ27151.1"/>
    </source>
</evidence>
<dbReference type="FunFam" id="1.25.40.10:FF:000989">
    <property type="entry name" value="Pentatricopeptide repeat-containing protein At1g31430"/>
    <property type="match status" value="1"/>
</dbReference>
<feature type="repeat" description="PPR" evidence="3">
    <location>
        <begin position="362"/>
        <end position="396"/>
    </location>
</feature>
<dbReference type="InterPro" id="IPR011990">
    <property type="entry name" value="TPR-like_helical_dom_sf"/>
</dbReference>
<evidence type="ECO:0000256" key="1">
    <source>
        <dbReference type="ARBA" id="ARBA00022737"/>
    </source>
</evidence>
<dbReference type="AlphaFoldDB" id="A0A3L6F4B3"/>
<dbReference type="NCBIfam" id="TIGR00756">
    <property type="entry name" value="PPR"/>
    <property type="match status" value="4"/>
</dbReference>
<reference evidence="5 6" key="1">
    <citation type="journal article" date="2018" name="Nat. Genet.">
        <title>Extensive intraspecific gene order and gene structural variations between Mo17 and other maize genomes.</title>
        <authorList>
            <person name="Sun S."/>
            <person name="Zhou Y."/>
            <person name="Chen J."/>
            <person name="Shi J."/>
            <person name="Zhao H."/>
            <person name="Zhao H."/>
            <person name="Song W."/>
            <person name="Zhang M."/>
            <person name="Cui Y."/>
            <person name="Dong X."/>
            <person name="Liu H."/>
            <person name="Ma X."/>
            <person name="Jiao Y."/>
            <person name="Wang B."/>
            <person name="Wei X."/>
            <person name="Stein J.C."/>
            <person name="Glaubitz J.C."/>
            <person name="Lu F."/>
            <person name="Yu G."/>
            <person name="Liang C."/>
            <person name="Fengler K."/>
            <person name="Li B."/>
            <person name="Rafalski A."/>
            <person name="Schnable P.S."/>
            <person name="Ware D.H."/>
            <person name="Buckler E.S."/>
            <person name="Lai J."/>
        </authorList>
    </citation>
    <scope>NUCLEOTIDE SEQUENCE [LARGE SCALE GENOMIC DNA]</scope>
    <source>
        <strain evidence="6">cv. Missouri 17</strain>
        <tissue evidence="5">Seedling</tissue>
    </source>
</reference>
<protein>
    <submittedName>
        <fullName evidence="5">Pentatricopeptide repeat-containing protein</fullName>
    </submittedName>
</protein>
<feature type="repeat" description="PPR" evidence="3">
    <location>
        <begin position="261"/>
        <end position="295"/>
    </location>
</feature>
<evidence type="ECO:0000256" key="2">
    <source>
        <dbReference type="ARBA" id="ARBA00022946"/>
    </source>
</evidence>
<gene>
    <name evidence="5" type="primary">PCMP-H33_1</name>
    <name evidence="5" type="ORF">Zm00014a_042980</name>
</gene>
<dbReference type="Gene3D" id="1.25.40.10">
    <property type="entry name" value="Tetratricopeptide repeat domain"/>
    <property type="match status" value="3"/>
</dbReference>
<dbReference type="Pfam" id="PF13041">
    <property type="entry name" value="PPR_2"/>
    <property type="match status" value="2"/>
</dbReference>
<accession>A0A3L6F4B3</accession>
<dbReference type="InterPro" id="IPR046848">
    <property type="entry name" value="E_motif"/>
</dbReference>